<reference evidence="4 5" key="1">
    <citation type="journal article" date="2004" name="Science">
        <title>The genome of the diatom Thalassiosira pseudonana: ecology, evolution, and metabolism.</title>
        <authorList>
            <person name="Armbrust E.V."/>
            <person name="Berges J.A."/>
            <person name="Bowler C."/>
            <person name="Green B.R."/>
            <person name="Martinez D."/>
            <person name="Putnam N.H."/>
            <person name="Zhou S."/>
            <person name="Allen A.E."/>
            <person name="Apt K.E."/>
            <person name="Bechner M."/>
            <person name="Brzezinski M.A."/>
            <person name="Chaal B.K."/>
            <person name="Chiovitti A."/>
            <person name="Davis A.K."/>
            <person name="Demarest M.S."/>
            <person name="Detter J.C."/>
            <person name="Glavina T."/>
            <person name="Goodstein D."/>
            <person name="Hadi M.Z."/>
            <person name="Hellsten U."/>
            <person name="Hildebrand M."/>
            <person name="Jenkins B.D."/>
            <person name="Jurka J."/>
            <person name="Kapitonov V.V."/>
            <person name="Kroger N."/>
            <person name="Lau W.W."/>
            <person name="Lane T.W."/>
            <person name="Larimer F.W."/>
            <person name="Lippmeier J.C."/>
            <person name="Lucas S."/>
            <person name="Medina M."/>
            <person name="Montsant A."/>
            <person name="Obornik M."/>
            <person name="Parker M.S."/>
            <person name="Palenik B."/>
            <person name="Pazour G.J."/>
            <person name="Richardson P.M."/>
            <person name="Rynearson T.A."/>
            <person name="Saito M.A."/>
            <person name="Schwartz D.C."/>
            <person name="Thamatrakoln K."/>
            <person name="Valentin K."/>
            <person name="Vardi A."/>
            <person name="Wilkerson F.P."/>
            <person name="Rokhsar D.S."/>
        </authorList>
    </citation>
    <scope>NUCLEOTIDE SEQUENCE [LARGE SCALE GENOMIC DNA]</scope>
    <source>
        <strain evidence="4 5">CCMP1335</strain>
    </source>
</reference>
<dbReference type="Proteomes" id="UP000001449">
    <property type="component" value="Chromosome 6"/>
</dbReference>
<name>B8C5E6_THAPS</name>
<gene>
    <name evidence="4" type="ORF">THAPSDRAFT_23040</name>
</gene>
<evidence type="ECO:0000313" key="5">
    <source>
        <dbReference type="Proteomes" id="UP000001449"/>
    </source>
</evidence>
<keyword evidence="2" id="KW-0472">Membrane</keyword>
<evidence type="ECO:0000256" key="3">
    <source>
        <dbReference type="SAM" id="SignalP"/>
    </source>
</evidence>
<keyword evidence="3" id="KW-0732">Signal</keyword>
<protein>
    <submittedName>
        <fullName evidence="4">Uncharacterized protein</fullName>
    </submittedName>
</protein>
<feature type="compositionally biased region" description="Low complexity" evidence="1">
    <location>
        <begin position="418"/>
        <end position="464"/>
    </location>
</feature>
<sequence>MKQLANNSIRFLFGLAAILSGAPQSNGQLLPQSGGLGYVSCLKKKAFQVHLPQHCSFEHLRDALQQKLPNLGARCANKDASLEIEALFDVANATDAKSIVDALCVDAILQFASKRVEFEFERFSLMDQDFNKAFFDGGSSWNEGGKHINRGGQQLSAGSVQGSDKFRGNADRIESINTHVALKRPMSWPDNLENFAQCSLQSAMCCWVDHDEAQDAYYKKNTDLCYVDFSRAPSSSHISSGYSIFDGDEDAFCHGFAWDDGSVADVFKGNLLFHKEIYDHMHKKGLSRNVPGAPMCGCVDKMPVVSRADCSKLEFQGHYIFRYSDSRTPAKADVITRGQLSLNAVDCDGAGVNGDEDCDGLKCYYEKLYLEGKVDTNQKTSFDEIIVGAGNCGTAISGINGGGGELPEPESPTPEPSILPTTSSLSVLPTSVPSQVTDQPSFSLAPTLSPSTSPTLTDRPSLLTASPITNKRRLFRGPSPPACLPLRRTSHGPVVWRKSCNDVLMRGGCVGGRGDSYGISRRRRCVAIIIVAVFVVVLIGIAIPLIFSFHASAPQPTYANETIDALTPIPTKALTAPPTINPATTQAPTYSSSTIFGELDVPITPHSNDTLTVVLPSSTTHTLVTLSRQSSDNEYDVPVGRSYDGNEWETLHPLLLPIHCNLFSCMVEIPPYFTDDGVNNVTYLIQEYTPQPLSEDRKHARLLLQGTFGPTLDSLQEARDLVTATQWVQDQFNKPLTSHREHYRRRTNGYMKNDLSSHVTRRPCDTGSRWNRHAFNRWRDIGKTIHEVPTGTGSYYLKVDGIARTEVSVPPSVEFNLPNASYVICRGGSNNMKMSDFFFHEPTGQRGTLLVASDSSMCTMPVPIDMPSVFFNDTVDAFGKELPTVNLVNINDPNVFEAKLLQDVLPPSTCADFKGSWPNFVKDASLGLHFVEDRRVELIDNSSGNSTQLRRTLNGECLETKRTFVNNDQCVVRSDCGVPVFSGEFVLTAENLRKFYEVDGKFVYRMQGLPLIGTVSPCDTKYNRFVRKNADKDSGGCSFDGNRNTTESEGIIADKIGAFLSALSSPVEQSSVRVIDMNTEMGCVDPEDDALGSSFSVIMPDNITSSCWTHSYEREWSVYLMNTWAVIHPGNAKRFSDSKSNPISDVAEHESESLEDSVSMVYPSNHGSNFHNSRRFSFDPFLLGSWGDTVSFESLPVFAKSKDVIIALGGTVLANSGSHVEVCGYPGEVGNDPFSGNQYLLQKSGDAGQEGWDTLDQDSDKWSGKHRVWNTVTLNANDQLRQRVAWALSSIFVISQAEINENVGAEGWAGWYDVLIRNSFGTFFDLLKEVAFNPYMGSMLSHVGSLSQAFQVETKDLLLYPDQNFAREVMQLFTIGLELLNQDGTRQLDDAGEPKPTYSNDDVANFARGWTNLHHQGVNTKLNSEFDFMFDWRFNKIDPMWLPSSNARDVFPKTSLLVHGKRGYIGDKVPRCDAMPSRPWLRKGAVYQFRKSAQTEMGKQDVDWATKEWVNWPRMVLDPATSSLYAKLCNANELGECQFKSTVVLDEDLPCDGTCQARSLPWDGVGFQMPCECSIDEPRTVKVDNSKAPVWYEYVRLPCILLAYPEIGNMNTVKHHSKPGDRRRAMCADSRLPVAGTVCCDADGLRVTNICTFKSERTTYATTQERCEVYGEGFQFAVQVILEFVLMLLCSTETMGNSFSWSSEPCSVGAQIDRDGKVAIVHSVDSPYVDIMGRVAVDKGTYFGVFWDQDSYPTASSGCGGGVCQVRNSTCVCNNVVVETVTVFSQVPSLDDVTSQLHIGASFDTGTYSLCTAPVCASLEYDIYSVTPVSNDISIGDAFDERTIFEVASRDGPVHLSNTKSTVHIIDENNESFYSFRNPPQFNSPVDETQRDGLYEIDEILKGYVHHPNTAPFISTRLIQHLITSNPSPRYVKTVATAFSSGTYTSEGLSFGSGQYGDLGATTAAILLDNEARSATLDDDANHGRAREPLLKLMHMLRSMGLATESGVSREIDMVGLMGKGFGQDVFQAQTVFGFFQPEFQHPGPVISKGLVSPEAELFDTPKLVSFVNAFALLPMQGLSNCDGAPGTLYSRYWITDYPDGGYFTCSEAKVPLLLRYKPPSWGSNTNANNATASEIIDEIDLLMTGGRLYSPNKEMLEAVYTNAPTDEVGLSSIVQHYAALPEFHITNNLVDSKSTVSERPVPNITLTAHESETPQLVEGYKAIVYIYLRGGMDSYSVLVPSEDCYLHEQYLYARGDVAITSGLLPIDTSNMSQPCDSFGVHPSLANVRHLYNDGDASFIANIGPLITPLDKYEYEAHAKPVPRNIGSHNSQTKVTQSLLDQYSPEGGVLARIGDALNSQEDDIFSAYSIFGRPKVLQGSPVVRKPTDVLSGNGVESFHRQLSFAENIEAMSKTVATSIYGESFSASMSNAIHRTRFLEGTVGDASLSYDACFGSSQLKSQFRQVAKVIKARDLLEAKRDVFYVEHCCYDTHDDNGPRLEMLLKHLDEAIGCFTNEVKSQGVWNNVTIVTASEFGRTLTSNGKGTDHAWGANHWLAGGDVKGGQIHGQYPSDLTEDGPLRTERGSLIPTTPWEGLWNGLAEWFGVTSENIASLLPNLANFDHNIFNASDMFE</sequence>
<dbReference type="HOGENOM" id="CLU_000728_0_0_1"/>
<dbReference type="Pfam" id="PF08811">
    <property type="entry name" value="DUF1800"/>
    <property type="match status" value="2"/>
</dbReference>
<keyword evidence="5" id="KW-1185">Reference proteome</keyword>
<reference evidence="4 5" key="2">
    <citation type="journal article" date="2008" name="Nature">
        <title>The Phaeodactylum genome reveals the evolutionary history of diatom genomes.</title>
        <authorList>
            <person name="Bowler C."/>
            <person name="Allen A.E."/>
            <person name="Badger J.H."/>
            <person name="Grimwood J."/>
            <person name="Jabbari K."/>
            <person name="Kuo A."/>
            <person name="Maheswari U."/>
            <person name="Martens C."/>
            <person name="Maumus F."/>
            <person name="Otillar R.P."/>
            <person name="Rayko E."/>
            <person name="Salamov A."/>
            <person name="Vandepoele K."/>
            <person name="Beszteri B."/>
            <person name="Gruber A."/>
            <person name="Heijde M."/>
            <person name="Katinka M."/>
            <person name="Mock T."/>
            <person name="Valentin K."/>
            <person name="Verret F."/>
            <person name="Berges J.A."/>
            <person name="Brownlee C."/>
            <person name="Cadoret J.P."/>
            <person name="Chiovitti A."/>
            <person name="Choi C.J."/>
            <person name="Coesel S."/>
            <person name="De Martino A."/>
            <person name="Detter J.C."/>
            <person name="Durkin C."/>
            <person name="Falciatore A."/>
            <person name="Fournet J."/>
            <person name="Haruta M."/>
            <person name="Huysman M.J."/>
            <person name="Jenkins B.D."/>
            <person name="Jiroutova K."/>
            <person name="Jorgensen R.E."/>
            <person name="Joubert Y."/>
            <person name="Kaplan A."/>
            <person name="Kroger N."/>
            <person name="Kroth P.G."/>
            <person name="La Roche J."/>
            <person name="Lindquist E."/>
            <person name="Lommer M."/>
            <person name="Martin-Jezequel V."/>
            <person name="Lopez P.J."/>
            <person name="Lucas S."/>
            <person name="Mangogna M."/>
            <person name="McGinnis K."/>
            <person name="Medlin L.K."/>
            <person name="Montsant A."/>
            <person name="Oudot-Le Secq M.P."/>
            <person name="Napoli C."/>
            <person name="Obornik M."/>
            <person name="Parker M.S."/>
            <person name="Petit J.L."/>
            <person name="Porcel B.M."/>
            <person name="Poulsen N."/>
            <person name="Robison M."/>
            <person name="Rychlewski L."/>
            <person name="Rynearson T.A."/>
            <person name="Schmutz J."/>
            <person name="Shapiro H."/>
            <person name="Siaut M."/>
            <person name="Stanley M."/>
            <person name="Sussman M.R."/>
            <person name="Taylor A.R."/>
            <person name="Vardi A."/>
            <person name="von Dassow P."/>
            <person name="Vyverman W."/>
            <person name="Willis A."/>
            <person name="Wyrwicz L.S."/>
            <person name="Rokhsar D.S."/>
            <person name="Weissenbach J."/>
            <person name="Armbrust E.V."/>
            <person name="Green B.R."/>
            <person name="Van de Peer Y."/>
            <person name="Grigoriev I.V."/>
        </authorList>
    </citation>
    <scope>NUCLEOTIDE SEQUENCE [LARGE SCALE GENOMIC DNA]</scope>
    <source>
        <strain evidence="4 5">CCMP1335</strain>
    </source>
</reference>
<proteinExistence type="predicted"/>
<dbReference type="OMA" id="DEPRIET"/>
<dbReference type="InParanoid" id="B8C5E6"/>
<keyword evidence="2" id="KW-1133">Transmembrane helix</keyword>
<feature type="signal peptide" evidence="3">
    <location>
        <begin position="1"/>
        <end position="27"/>
    </location>
</feature>
<keyword evidence="2" id="KW-0812">Transmembrane</keyword>
<dbReference type="EMBL" id="CM000643">
    <property type="protein sequence ID" value="EED91103.1"/>
    <property type="molecule type" value="Genomic_DNA"/>
</dbReference>
<dbReference type="Pfam" id="PF07394">
    <property type="entry name" value="DUF1501"/>
    <property type="match status" value="1"/>
</dbReference>
<dbReference type="InterPro" id="IPR014917">
    <property type="entry name" value="DUF1800"/>
</dbReference>
<dbReference type="PANTHER" id="PTHR43737:SF1">
    <property type="entry name" value="DUF1501 DOMAIN-CONTAINING PROTEIN"/>
    <property type="match status" value="1"/>
</dbReference>
<evidence type="ECO:0000256" key="1">
    <source>
        <dbReference type="SAM" id="MobiDB-lite"/>
    </source>
</evidence>
<dbReference type="RefSeq" id="XP_002290996.1">
    <property type="nucleotide sequence ID" value="XM_002290960.1"/>
</dbReference>
<feature type="transmembrane region" description="Helical" evidence="2">
    <location>
        <begin position="525"/>
        <end position="547"/>
    </location>
</feature>
<evidence type="ECO:0000256" key="2">
    <source>
        <dbReference type="SAM" id="Phobius"/>
    </source>
</evidence>
<dbReference type="InterPro" id="IPR010869">
    <property type="entry name" value="DUF1501"/>
</dbReference>
<dbReference type="PANTHER" id="PTHR43737">
    <property type="entry name" value="BLL7424 PROTEIN"/>
    <property type="match status" value="1"/>
</dbReference>
<feature type="region of interest" description="Disordered" evidence="1">
    <location>
        <begin position="398"/>
        <end position="476"/>
    </location>
</feature>
<feature type="chain" id="PRO_5002866313" evidence="3">
    <location>
        <begin position="28"/>
        <end position="2632"/>
    </location>
</feature>
<dbReference type="GeneID" id="7451183"/>
<evidence type="ECO:0000313" key="4">
    <source>
        <dbReference type="EMBL" id="EED91103.1"/>
    </source>
</evidence>
<organism evidence="4 5">
    <name type="scientific">Thalassiosira pseudonana</name>
    <name type="common">Marine diatom</name>
    <name type="synonym">Cyclotella nana</name>
    <dbReference type="NCBI Taxonomy" id="35128"/>
    <lineage>
        <taxon>Eukaryota</taxon>
        <taxon>Sar</taxon>
        <taxon>Stramenopiles</taxon>
        <taxon>Ochrophyta</taxon>
        <taxon>Bacillariophyta</taxon>
        <taxon>Coscinodiscophyceae</taxon>
        <taxon>Thalassiosirophycidae</taxon>
        <taxon>Thalassiosirales</taxon>
        <taxon>Thalassiosiraceae</taxon>
        <taxon>Thalassiosira</taxon>
    </lineage>
</organism>
<accession>B8C5E6</accession>
<dbReference type="PaxDb" id="35128-Thaps23040"/>
<dbReference type="KEGG" id="tps:THAPSDRAFT_23040"/>
<dbReference type="eggNOG" id="ENOG502QSGJ">
    <property type="taxonomic scope" value="Eukaryota"/>
</dbReference>